<keyword evidence="3" id="KW-0862">Zinc</keyword>
<evidence type="ECO:0000256" key="5">
    <source>
        <dbReference type="PROSITE-ProRule" id="PRU00309"/>
    </source>
</evidence>
<comment type="function">
    <text evidence="6">DNA-binding transcription regulator that regulates endothelial cell proliferation and G1/S cell-cycle progression. Specifically binds the 5'-[AT]NTNN[GT]GGCA[AGT]-3' core DNA sequence and acts by modulating expression of pRB-E2F cell-cycle target genes.</text>
</comment>
<dbReference type="InParanoid" id="A0A3B1JZX9"/>
<evidence type="ECO:0000256" key="1">
    <source>
        <dbReference type="ARBA" id="ARBA00022723"/>
    </source>
</evidence>
<evidence type="ECO:0000313" key="9">
    <source>
        <dbReference type="Proteomes" id="UP000018467"/>
    </source>
</evidence>
<dbReference type="GeneTree" id="ENSGT00940000164656"/>
<evidence type="ECO:0000313" key="8">
    <source>
        <dbReference type="Ensembl" id="ENSAMXP00000047266.1"/>
    </source>
</evidence>
<dbReference type="Proteomes" id="UP000018467">
    <property type="component" value="Unassembled WGS sequence"/>
</dbReference>
<dbReference type="SMART" id="SM00980">
    <property type="entry name" value="THAP"/>
    <property type="match status" value="1"/>
</dbReference>
<keyword evidence="9" id="KW-1185">Reference proteome</keyword>
<reference evidence="9" key="2">
    <citation type="journal article" date="2014" name="Nat. Commun.">
        <title>The cavefish genome reveals candidate genes for eye loss.</title>
        <authorList>
            <person name="McGaugh S.E."/>
            <person name="Gross J.B."/>
            <person name="Aken B."/>
            <person name="Blin M."/>
            <person name="Borowsky R."/>
            <person name="Chalopin D."/>
            <person name="Hinaux H."/>
            <person name="Jeffery W.R."/>
            <person name="Keene A."/>
            <person name="Ma L."/>
            <person name="Minx P."/>
            <person name="Murphy D."/>
            <person name="O'Quin K.E."/>
            <person name="Retaux S."/>
            <person name="Rohner N."/>
            <person name="Searle S.M."/>
            <person name="Stahl B.A."/>
            <person name="Tabin C."/>
            <person name="Volff J.N."/>
            <person name="Yoshizawa M."/>
            <person name="Warren W.C."/>
        </authorList>
    </citation>
    <scope>NUCLEOTIDE SEQUENCE [LARGE SCALE GENOMIC DNA]</scope>
    <source>
        <strain evidence="9">female</strain>
    </source>
</reference>
<dbReference type="Ensembl" id="ENSAMXT00000051884.1">
    <property type="protein sequence ID" value="ENSAMXP00000047266.1"/>
    <property type="gene ID" value="ENSAMXG00000043735.1"/>
</dbReference>
<keyword evidence="6" id="KW-0805">Transcription regulation</keyword>
<reference evidence="8" key="3">
    <citation type="submission" date="2025-08" db="UniProtKB">
        <authorList>
            <consortium name="Ensembl"/>
        </authorList>
    </citation>
    <scope>IDENTIFICATION</scope>
</reference>
<comment type="similarity">
    <text evidence="6">Belongs to the THAP1 family.</text>
</comment>
<keyword evidence="6" id="KW-0804">Transcription</keyword>
<dbReference type="PANTHER" id="PTHR46600">
    <property type="entry name" value="THAP DOMAIN-CONTAINING"/>
    <property type="match status" value="1"/>
</dbReference>
<dbReference type="GO" id="GO:0001935">
    <property type="term" value="P:endothelial cell proliferation"/>
    <property type="evidence" value="ECO:0007669"/>
    <property type="project" value="UniProtKB-UniRule"/>
</dbReference>
<dbReference type="PANTHER" id="PTHR46600:SF7">
    <property type="entry name" value="SI:DKEY-228B2.6-RELATED"/>
    <property type="match status" value="1"/>
</dbReference>
<evidence type="ECO:0000256" key="4">
    <source>
        <dbReference type="ARBA" id="ARBA00023125"/>
    </source>
</evidence>
<sequence length="183" mass="20594">PPTFHCCVPFCTASAKFNGTISFHSFPAQNDLRTQLLINIRRDHFTISAHTKVCSRHFIPDHLVDPKTPEGRRRLAKDAVPLLFQWYDYSTQAPRLSVWERRERPAEPTCLDDPPADLTMDHDYVVSAPEPSSLDMSCLTFSILQYSDAAPDSISTPLFISAVCLVPLMMRSARDSAELCPLT</sequence>
<dbReference type="SUPFAM" id="SSF57716">
    <property type="entry name" value="Glucocorticoid receptor-like (DNA-binding domain)"/>
    <property type="match status" value="1"/>
</dbReference>
<keyword evidence="6" id="KW-0539">Nucleus</keyword>
<feature type="domain" description="THAP-type" evidence="7">
    <location>
        <begin position="1"/>
        <end position="84"/>
    </location>
</feature>
<keyword evidence="6" id="KW-0131">Cell cycle</keyword>
<evidence type="ECO:0000259" key="7">
    <source>
        <dbReference type="PROSITE" id="PS50950"/>
    </source>
</evidence>
<keyword evidence="2 5" id="KW-0863">Zinc-finger</keyword>
<dbReference type="PROSITE" id="PS50950">
    <property type="entry name" value="ZF_THAP"/>
    <property type="match status" value="1"/>
</dbReference>
<keyword evidence="1" id="KW-0479">Metal-binding</keyword>
<comment type="subcellular location">
    <subcellularLocation>
        <location evidence="6">Nucleus</location>
        <location evidence="6">Nucleoplasm</location>
    </subcellularLocation>
</comment>
<evidence type="ECO:0000256" key="3">
    <source>
        <dbReference type="ARBA" id="ARBA00022833"/>
    </source>
</evidence>
<name>A0A3B1JZX9_ASTMX</name>
<proteinExistence type="inferred from homology"/>
<protein>
    <recommendedName>
        <fullName evidence="6">THAP domain-containing protein 1</fullName>
    </recommendedName>
</protein>
<evidence type="ECO:0000256" key="2">
    <source>
        <dbReference type="ARBA" id="ARBA00022771"/>
    </source>
</evidence>
<dbReference type="InterPro" id="IPR026516">
    <property type="entry name" value="THAP1/10"/>
</dbReference>
<dbReference type="AlphaFoldDB" id="A0A3B1JZX9"/>
<reference evidence="8" key="4">
    <citation type="submission" date="2025-09" db="UniProtKB">
        <authorList>
            <consortium name="Ensembl"/>
        </authorList>
    </citation>
    <scope>IDENTIFICATION</scope>
</reference>
<evidence type="ECO:0000256" key="6">
    <source>
        <dbReference type="RuleBase" id="RU369073"/>
    </source>
</evidence>
<dbReference type="GO" id="GO:0000978">
    <property type="term" value="F:RNA polymerase II cis-regulatory region sequence-specific DNA binding"/>
    <property type="evidence" value="ECO:0007669"/>
    <property type="project" value="TreeGrafter"/>
</dbReference>
<dbReference type="InterPro" id="IPR006612">
    <property type="entry name" value="THAP_Znf"/>
</dbReference>
<reference evidence="9" key="1">
    <citation type="submission" date="2013-03" db="EMBL/GenBank/DDBJ databases">
        <authorList>
            <person name="Jeffery W."/>
            <person name="Warren W."/>
            <person name="Wilson R.K."/>
        </authorList>
    </citation>
    <scope>NUCLEOTIDE SEQUENCE</scope>
    <source>
        <strain evidence="9">female</strain>
    </source>
</reference>
<dbReference type="GO" id="GO:0008270">
    <property type="term" value="F:zinc ion binding"/>
    <property type="evidence" value="ECO:0007669"/>
    <property type="project" value="UniProtKB-KW"/>
</dbReference>
<dbReference type="GO" id="GO:0005654">
    <property type="term" value="C:nucleoplasm"/>
    <property type="evidence" value="ECO:0007669"/>
    <property type="project" value="UniProtKB-SubCell"/>
</dbReference>
<keyword evidence="4 5" id="KW-0238">DNA-binding</keyword>
<organism evidence="8 9">
    <name type="scientific">Astyanax mexicanus</name>
    <name type="common">Blind cave fish</name>
    <name type="synonym">Astyanax fasciatus mexicanus</name>
    <dbReference type="NCBI Taxonomy" id="7994"/>
    <lineage>
        <taxon>Eukaryota</taxon>
        <taxon>Metazoa</taxon>
        <taxon>Chordata</taxon>
        <taxon>Craniata</taxon>
        <taxon>Vertebrata</taxon>
        <taxon>Euteleostomi</taxon>
        <taxon>Actinopterygii</taxon>
        <taxon>Neopterygii</taxon>
        <taxon>Teleostei</taxon>
        <taxon>Ostariophysi</taxon>
        <taxon>Characiformes</taxon>
        <taxon>Characoidei</taxon>
        <taxon>Acestrorhamphidae</taxon>
        <taxon>Acestrorhamphinae</taxon>
        <taxon>Astyanax</taxon>
    </lineage>
</organism>
<dbReference type="GO" id="GO:0006357">
    <property type="term" value="P:regulation of transcription by RNA polymerase II"/>
    <property type="evidence" value="ECO:0007669"/>
    <property type="project" value="TreeGrafter"/>
</dbReference>
<dbReference type="GO" id="GO:0003700">
    <property type="term" value="F:DNA-binding transcription factor activity"/>
    <property type="evidence" value="ECO:0007669"/>
    <property type="project" value="UniProtKB-UniRule"/>
</dbReference>
<accession>A0A3B1JZX9</accession>
<dbReference type="Pfam" id="PF05485">
    <property type="entry name" value="THAP"/>
    <property type="match status" value="1"/>
</dbReference>
<keyword evidence="6" id="KW-0175">Coiled coil</keyword>